<dbReference type="AlphaFoldDB" id="A0A9X3AI71"/>
<protein>
    <submittedName>
        <fullName evidence="1">DNA replication terminus site-binding protein</fullName>
    </submittedName>
</protein>
<dbReference type="GO" id="GO:0003677">
    <property type="term" value="F:DNA binding"/>
    <property type="evidence" value="ECO:0007669"/>
    <property type="project" value="InterPro"/>
</dbReference>
<dbReference type="EMBL" id="JAOANI010000019">
    <property type="protein sequence ID" value="MCT7359686.1"/>
    <property type="molecule type" value="Genomic_DNA"/>
</dbReference>
<comment type="caution">
    <text evidence="1">The sequence shown here is derived from an EMBL/GenBank/DDBJ whole genome shotgun (WGS) entry which is preliminary data.</text>
</comment>
<dbReference type="RefSeq" id="WP_260976549.1">
    <property type="nucleotide sequence ID" value="NZ_JAOANI010000019.1"/>
</dbReference>
<keyword evidence="2" id="KW-1185">Reference proteome</keyword>
<organism evidence="1 2">
    <name type="scientific">Thalassolituus pacificus</name>
    <dbReference type="NCBI Taxonomy" id="2975440"/>
    <lineage>
        <taxon>Bacteria</taxon>
        <taxon>Pseudomonadati</taxon>
        <taxon>Pseudomonadota</taxon>
        <taxon>Gammaproteobacteria</taxon>
        <taxon>Oceanospirillales</taxon>
        <taxon>Oceanospirillaceae</taxon>
        <taxon>Thalassolituus</taxon>
    </lineage>
</organism>
<dbReference type="GO" id="GO:0006274">
    <property type="term" value="P:DNA replication termination"/>
    <property type="evidence" value="ECO:0007669"/>
    <property type="project" value="InterPro"/>
</dbReference>
<dbReference type="SUPFAM" id="SSF56596">
    <property type="entry name" value="Replication terminator protein (Tus)"/>
    <property type="match status" value="1"/>
</dbReference>
<name>A0A9X3AI71_9GAMM</name>
<accession>A0A9X3AI71</accession>
<evidence type="ECO:0000313" key="1">
    <source>
        <dbReference type="EMBL" id="MCT7359686.1"/>
    </source>
</evidence>
<dbReference type="Gene3D" id="3.50.14.10">
    <property type="entry name" value="Replication terminator Tus, domain 1 superfamily/Replication terminator Tus"/>
    <property type="match status" value="1"/>
</dbReference>
<reference evidence="1" key="2">
    <citation type="submission" date="2022-08" db="EMBL/GenBank/DDBJ databases">
        <authorList>
            <person name="Dong C."/>
        </authorList>
    </citation>
    <scope>NUCLEOTIDE SEQUENCE</scope>
    <source>
        <strain evidence="1">59MF3M-4</strain>
    </source>
</reference>
<proteinExistence type="predicted"/>
<sequence length="285" mass="32775">MISDLTTEFDQLVKRLEKLRTVLLQEQPALWIPLNTIEQQATTQRQFLADLICDLWYRDGQDGRETRSRHGLVMANADLCEHIKDINQQKDRFRQAVQQARAELITDDWQQHYTQLGQRHASLRESLTFAGLKRVHLKQCFRHIPLLELCPKKVGFSWYVNGRSIKKISVAQAQEMLLELGEEKSHIQVQLKKLAHLSEHLQLAQIQTLAPVVRANLVFDPASAIKRKAMNLALPLFIPGESAQLPVFNEISSEPPVGRTRQQRGDQKISAEPFLPSLRIHTYRA</sequence>
<dbReference type="Proteomes" id="UP001147830">
    <property type="component" value="Unassembled WGS sequence"/>
</dbReference>
<dbReference type="GO" id="GO:0005737">
    <property type="term" value="C:cytoplasm"/>
    <property type="evidence" value="ECO:0007669"/>
    <property type="project" value="InterPro"/>
</dbReference>
<reference evidence="1" key="1">
    <citation type="journal article" date="2022" name="Front. Microbiol.">
        <title>Genome-based taxonomic rearrangement of Oceanobacter-related bacteria including the description of Thalassolituus hydrocarbonoclasticus sp. nov. and Thalassolituus pacificus sp. nov. and emended description of the genus Thalassolituus.</title>
        <authorList>
            <person name="Dong C."/>
            <person name="Wei L."/>
            <person name="Wang J."/>
            <person name="Lai Q."/>
            <person name="Huang Z."/>
            <person name="Shao Z."/>
        </authorList>
    </citation>
    <scope>NUCLEOTIDE SEQUENCE</scope>
    <source>
        <strain evidence="1">59MF3M-4</strain>
    </source>
</reference>
<dbReference type="InterPro" id="IPR036381">
    <property type="entry name" value="Tus_dom1"/>
</dbReference>
<evidence type="ECO:0000313" key="2">
    <source>
        <dbReference type="Proteomes" id="UP001147830"/>
    </source>
</evidence>
<gene>
    <name evidence="1" type="ORF">NYR02_11735</name>
</gene>
<dbReference type="InterPro" id="IPR036384">
    <property type="entry name" value="Tus_sf"/>
</dbReference>